<accession>A0AAJ5TCH7</accession>
<evidence type="ECO:0000259" key="3">
    <source>
        <dbReference type="Pfam" id="PF00561"/>
    </source>
</evidence>
<dbReference type="GO" id="GO:0106435">
    <property type="term" value="F:carboxylesterase activity"/>
    <property type="evidence" value="ECO:0007669"/>
    <property type="project" value="UniProtKB-EC"/>
</dbReference>
<protein>
    <submittedName>
        <fullName evidence="4">Alpha/beta hydrolase</fullName>
    </submittedName>
    <submittedName>
        <fullName evidence="5">Lipase/esterase</fullName>
        <ecNumber evidence="5">3.1.1.1</ecNumber>
    </submittedName>
</protein>
<dbReference type="InterPro" id="IPR050266">
    <property type="entry name" value="AB_hydrolase_sf"/>
</dbReference>
<dbReference type="Proteomes" id="UP000289629">
    <property type="component" value="Chromosome"/>
</dbReference>
<dbReference type="EC" id="3.1.1.1" evidence="5"/>
<feature type="domain" description="AB hydrolase-1" evidence="3">
    <location>
        <begin position="41"/>
        <end position="287"/>
    </location>
</feature>
<dbReference type="Gene3D" id="3.40.50.1820">
    <property type="entry name" value="alpha/beta hydrolase"/>
    <property type="match status" value="1"/>
</dbReference>
<keyword evidence="2" id="KW-0719">Serine esterase</keyword>
<gene>
    <name evidence="5" type="primary">ybfK</name>
    <name evidence="4" type="ORF">CSW10_00900</name>
    <name evidence="5" type="ORF">NCTC10125_00187</name>
</gene>
<proteinExistence type="inferred from homology"/>
<dbReference type="SUPFAM" id="SSF53474">
    <property type="entry name" value="alpha/beta-Hydrolases"/>
    <property type="match status" value="1"/>
</dbReference>
<dbReference type="InterPro" id="IPR000073">
    <property type="entry name" value="AB_hydrolase_1"/>
</dbReference>
<comment type="similarity">
    <text evidence="1">Belongs to the lipase/esterase LIP3/BchO family.</text>
</comment>
<dbReference type="PANTHER" id="PTHR43798">
    <property type="entry name" value="MONOACYLGLYCEROL LIPASE"/>
    <property type="match status" value="1"/>
</dbReference>
<dbReference type="Pfam" id="PF00561">
    <property type="entry name" value="Abhydrolase_1"/>
    <property type="match status" value="1"/>
</dbReference>
<evidence type="ECO:0000313" key="5">
    <source>
        <dbReference type="EMBL" id="VEU61385.1"/>
    </source>
</evidence>
<reference evidence="4 6" key="1">
    <citation type="submission" date="2017-10" db="EMBL/GenBank/DDBJ databases">
        <title>Genome-wide analysis of the first isolated strain mycoplasma dispar GS01.</title>
        <authorList>
            <person name="Hao H."/>
            <person name="Chen S."/>
            <person name="Zhao P."/>
            <person name="Chu Y."/>
            <person name="Liu Y."/>
        </authorList>
    </citation>
    <scope>NUCLEOTIDE SEQUENCE [LARGE SCALE GENOMIC DNA]</scope>
    <source>
        <strain evidence="4 6">GS01</strain>
    </source>
</reference>
<evidence type="ECO:0000313" key="6">
    <source>
        <dbReference type="Proteomes" id="UP000224629"/>
    </source>
</evidence>
<evidence type="ECO:0000313" key="4">
    <source>
        <dbReference type="EMBL" id="ATP59515.1"/>
    </source>
</evidence>
<keyword evidence="5" id="KW-0378">Hydrolase</keyword>
<keyword evidence="6" id="KW-1185">Reference proteome</keyword>
<dbReference type="PANTHER" id="PTHR43798:SF33">
    <property type="entry name" value="HYDROLASE, PUTATIVE (AFU_ORTHOLOGUE AFUA_2G14860)-RELATED"/>
    <property type="match status" value="1"/>
</dbReference>
<organism evidence="5 7">
    <name type="scientific">Mesomycoplasma dispar</name>
    <dbReference type="NCBI Taxonomy" id="86660"/>
    <lineage>
        <taxon>Bacteria</taxon>
        <taxon>Bacillati</taxon>
        <taxon>Mycoplasmatota</taxon>
        <taxon>Mycoplasmoidales</taxon>
        <taxon>Metamycoplasmataceae</taxon>
        <taxon>Mesomycoplasma</taxon>
    </lineage>
</organism>
<dbReference type="EMBL" id="LR214971">
    <property type="protein sequence ID" value="VEU61385.1"/>
    <property type="molecule type" value="Genomic_DNA"/>
</dbReference>
<reference evidence="5 7" key="2">
    <citation type="submission" date="2019-01" db="EMBL/GenBank/DDBJ databases">
        <authorList>
            <consortium name="Pathogen Informatics"/>
        </authorList>
    </citation>
    <scope>NUCLEOTIDE SEQUENCE [LARGE SCALE GENOMIC DNA]</scope>
    <source>
        <strain evidence="5 7">NCTC10125</strain>
    </source>
</reference>
<dbReference type="GO" id="GO:0016020">
    <property type="term" value="C:membrane"/>
    <property type="evidence" value="ECO:0007669"/>
    <property type="project" value="TreeGrafter"/>
</dbReference>
<sequence length="300" mass="34858">MAPDFTLEKTRLLYEANDIDILNFWKYPFVVNWNPENKINIVFCHGFNSNHNVFWPVIESISKEIGANYYSFTLPGNNLTPAKEEDLYLENYANLTVNFIKKLNLENVILVGHSMGAGTASLVHKILTTPKKSGFFSLGNKKPKQIISKMVFIGPMNKANLPLKDFFYEKFFPKTPEEMLEFLPIYEYDKEKYKNPKYLEWAKTVFNYEYFNNHNIVTLSQNLLKNNMMDQIEEGIKSVGCPALLILGEKDGIVLQQETKSYFESLIPHVQTEIIPKTGHLIYSENPEHFNKIFIDFLKK</sequence>
<evidence type="ECO:0000256" key="1">
    <source>
        <dbReference type="ARBA" id="ARBA00006989"/>
    </source>
</evidence>
<dbReference type="Proteomes" id="UP000224629">
    <property type="component" value="Chromosome"/>
</dbReference>
<evidence type="ECO:0000256" key="2">
    <source>
        <dbReference type="ARBA" id="ARBA00022487"/>
    </source>
</evidence>
<dbReference type="RefSeq" id="WP_084217525.1">
    <property type="nucleotide sequence ID" value="NZ_CP007229.1"/>
</dbReference>
<dbReference type="EMBL" id="CP024161">
    <property type="protein sequence ID" value="ATP59515.1"/>
    <property type="molecule type" value="Genomic_DNA"/>
</dbReference>
<dbReference type="InterPro" id="IPR029058">
    <property type="entry name" value="AB_hydrolase_fold"/>
</dbReference>
<name>A0AAJ5TCH7_9BACT</name>
<evidence type="ECO:0000313" key="7">
    <source>
        <dbReference type="Proteomes" id="UP000289629"/>
    </source>
</evidence>
<dbReference type="AlphaFoldDB" id="A0AAJ5TCH7"/>